<name>A0A2M9Z974_9LEPT</name>
<sequence length="139" mass="15884">MQLQRLLRVSNLSGKNCGITMKILNKELFLAIFIINCSPTLEPTRLDAIPADAIWYGGSDGGCWITVGNAKLMNQYKITVYDENSGEIWEKGVFKFNRKCSMSKMNKVDILSLISGFDGHRILLKHKREKDCYLEKYTQ</sequence>
<accession>A0A2M9Z974</accession>
<comment type="caution">
    <text evidence="1">The sequence shown here is derived from an EMBL/GenBank/DDBJ whole genome shotgun (WGS) entry which is preliminary data.</text>
</comment>
<evidence type="ECO:0000313" key="1">
    <source>
        <dbReference type="EMBL" id="PJZ64917.1"/>
    </source>
</evidence>
<dbReference type="EMBL" id="NPDT01000007">
    <property type="protein sequence ID" value="PJZ64917.1"/>
    <property type="molecule type" value="Genomic_DNA"/>
</dbReference>
<proteinExistence type="predicted"/>
<reference evidence="1 2" key="1">
    <citation type="submission" date="2017-07" db="EMBL/GenBank/DDBJ databases">
        <title>Leptospira spp. isolated from tropical soils.</title>
        <authorList>
            <person name="Thibeaux R."/>
            <person name="Iraola G."/>
            <person name="Ferres I."/>
            <person name="Bierque E."/>
            <person name="Girault D."/>
            <person name="Soupe-Gilbert M.-E."/>
            <person name="Picardeau M."/>
            <person name="Goarant C."/>
        </authorList>
    </citation>
    <scope>NUCLEOTIDE SEQUENCE [LARGE SCALE GENOMIC DNA]</scope>
    <source>
        <strain evidence="1 2">FH2-C-A2</strain>
    </source>
</reference>
<protein>
    <submittedName>
        <fullName evidence="1">Uncharacterized protein</fullName>
    </submittedName>
</protein>
<evidence type="ECO:0000313" key="2">
    <source>
        <dbReference type="Proteomes" id="UP000231912"/>
    </source>
</evidence>
<gene>
    <name evidence="1" type="ORF">CH371_15555</name>
</gene>
<organism evidence="1 2">
    <name type="scientific">Leptospira wolffii</name>
    <dbReference type="NCBI Taxonomy" id="409998"/>
    <lineage>
        <taxon>Bacteria</taxon>
        <taxon>Pseudomonadati</taxon>
        <taxon>Spirochaetota</taxon>
        <taxon>Spirochaetia</taxon>
        <taxon>Leptospirales</taxon>
        <taxon>Leptospiraceae</taxon>
        <taxon>Leptospira</taxon>
    </lineage>
</organism>
<dbReference type="AlphaFoldDB" id="A0A2M9Z974"/>
<dbReference type="Proteomes" id="UP000231912">
    <property type="component" value="Unassembled WGS sequence"/>
</dbReference>